<reference evidence="3" key="2">
    <citation type="submission" date="2021-04" db="EMBL/GenBank/DDBJ databases">
        <authorList>
            <person name="Gilroy R."/>
        </authorList>
    </citation>
    <scope>NUCLEOTIDE SEQUENCE</scope>
    <source>
        <strain evidence="3">3204</strain>
    </source>
</reference>
<evidence type="ECO:0000313" key="3">
    <source>
        <dbReference type="EMBL" id="HIY92070.1"/>
    </source>
</evidence>
<dbReference type="InterPro" id="IPR007337">
    <property type="entry name" value="RelB/DinJ"/>
</dbReference>
<dbReference type="GO" id="GO:0006355">
    <property type="term" value="P:regulation of DNA-templated transcription"/>
    <property type="evidence" value="ECO:0007669"/>
    <property type="project" value="InterPro"/>
</dbReference>
<comment type="caution">
    <text evidence="3">The sequence shown here is derived from an EMBL/GenBank/DDBJ whole genome shotgun (WGS) entry which is preliminary data.</text>
</comment>
<dbReference type="GO" id="GO:0006351">
    <property type="term" value="P:DNA-templated transcription"/>
    <property type="evidence" value="ECO:0007669"/>
    <property type="project" value="TreeGrafter"/>
</dbReference>
<name>A0A9D2CMM1_9LACO</name>
<evidence type="ECO:0000256" key="2">
    <source>
        <dbReference type="ARBA" id="ARBA00022649"/>
    </source>
</evidence>
<dbReference type="PIRSF" id="PIRSF003108">
    <property type="entry name" value="DinJ"/>
    <property type="match status" value="1"/>
</dbReference>
<dbReference type="NCBIfam" id="TIGR02384">
    <property type="entry name" value="RelB_DinJ"/>
    <property type="match status" value="1"/>
</dbReference>
<dbReference type="Gene3D" id="1.10.1220.10">
    <property type="entry name" value="Met repressor-like"/>
    <property type="match status" value="1"/>
</dbReference>
<reference evidence="3" key="1">
    <citation type="journal article" date="2021" name="PeerJ">
        <title>Extensive microbial diversity within the chicken gut microbiome revealed by metagenomics and culture.</title>
        <authorList>
            <person name="Gilroy R."/>
            <person name="Ravi A."/>
            <person name="Getino M."/>
            <person name="Pursley I."/>
            <person name="Horton D.L."/>
            <person name="Alikhan N.F."/>
            <person name="Baker D."/>
            <person name="Gharbi K."/>
            <person name="Hall N."/>
            <person name="Watson M."/>
            <person name="Adriaenssens E.M."/>
            <person name="Foster-Nyarko E."/>
            <person name="Jarju S."/>
            <person name="Secka A."/>
            <person name="Antonio M."/>
            <person name="Oren A."/>
            <person name="Chaudhuri R.R."/>
            <person name="La Ragione R."/>
            <person name="Hildebrand F."/>
            <person name="Pallen M.J."/>
        </authorList>
    </citation>
    <scope>NUCLEOTIDE SEQUENCE</scope>
    <source>
        <strain evidence="3">3204</strain>
    </source>
</reference>
<dbReference type="Pfam" id="PF04221">
    <property type="entry name" value="RelB"/>
    <property type="match status" value="1"/>
</dbReference>
<dbReference type="PANTHER" id="PTHR38781:SF1">
    <property type="entry name" value="ANTITOXIN DINJ-RELATED"/>
    <property type="match status" value="1"/>
</dbReference>
<dbReference type="GO" id="GO:0044010">
    <property type="term" value="P:single-species biofilm formation"/>
    <property type="evidence" value="ECO:0007669"/>
    <property type="project" value="InterPro"/>
</dbReference>
<comment type="similarity">
    <text evidence="1">Belongs to the RelB/DinJ antitoxin family.</text>
</comment>
<dbReference type="PANTHER" id="PTHR38781">
    <property type="entry name" value="ANTITOXIN DINJ-RELATED"/>
    <property type="match status" value="1"/>
</dbReference>
<dbReference type="AlphaFoldDB" id="A0A9D2CMM1"/>
<dbReference type="InterPro" id="IPR026262">
    <property type="entry name" value="DinJ"/>
</dbReference>
<proteinExistence type="inferred from homology"/>
<evidence type="ECO:0000256" key="1">
    <source>
        <dbReference type="ARBA" id="ARBA00010562"/>
    </source>
</evidence>
<sequence length="99" mass="11099">MMKTISVRVDSELKDKSSKILADIGMSTSQFVKMALTQLVRQGQLPFNRKSYEATVILGDETVQSLIEAQNRKAETTFEDFDAVNEALNKADKKLKDSL</sequence>
<keyword evidence="2" id="KW-1277">Toxin-antitoxin system</keyword>
<gene>
    <name evidence="3" type="ORF">H9820_03880</name>
</gene>
<accession>A0A9D2CMM1</accession>
<dbReference type="GO" id="GO:0000987">
    <property type="term" value="F:cis-regulatory region sequence-specific DNA binding"/>
    <property type="evidence" value="ECO:0007669"/>
    <property type="project" value="InterPro"/>
</dbReference>
<dbReference type="EMBL" id="DXCM01000025">
    <property type="protein sequence ID" value="HIY92070.1"/>
    <property type="molecule type" value="Genomic_DNA"/>
</dbReference>
<organism evidence="3 4">
    <name type="scientific">Candidatus Companilactobacillus pullicola</name>
    <dbReference type="NCBI Taxonomy" id="2838523"/>
    <lineage>
        <taxon>Bacteria</taxon>
        <taxon>Bacillati</taxon>
        <taxon>Bacillota</taxon>
        <taxon>Bacilli</taxon>
        <taxon>Lactobacillales</taxon>
        <taxon>Lactobacillaceae</taxon>
        <taxon>Companilactobacillus</taxon>
    </lineage>
</organism>
<dbReference type="Proteomes" id="UP000824013">
    <property type="component" value="Unassembled WGS sequence"/>
</dbReference>
<dbReference type="InterPro" id="IPR013321">
    <property type="entry name" value="Arc_rbn_hlx_hlx"/>
</dbReference>
<evidence type="ECO:0000313" key="4">
    <source>
        <dbReference type="Proteomes" id="UP000824013"/>
    </source>
</evidence>
<dbReference type="GO" id="GO:0015643">
    <property type="term" value="F:toxic substance binding"/>
    <property type="evidence" value="ECO:0007669"/>
    <property type="project" value="InterPro"/>
</dbReference>
<protein>
    <submittedName>
        <fullName evidence="3">Type II toxin-antitoxin system RelB/DinJ family antitoxin</fullName>
    </submittedName>
</protein>